<feature type="compositionally biased region" description="Polar residues" evidence="1">
    <location>
        <begin position="710"/>
        <end position="719"/>
    </location>
</feature>
<reference evidence="3" key="2">
    <citation type="submission" date="2015-01" db="EMBL/GenBank/DDBJ databases">
        <title>Evolutionary Origins and Diversification of the Mycorrhizal Mutualists.</title>
        <authorList>
            <consortium name="DOE Joint Genome Institute"/>
            <consortium name="Mycorrhizal Genomics Consortium"/>
            <person name="Kohler A."/>
            <person name="Kuo A."/>
            <person name="Nagy L.G."/>
            <person name="Floudas D."/>
            <person name="Copeland A."/>
            <person name="Barry K.W."/>
            <person name="Cichocki N."/>
            <person name="Veneault-Fourrey C."/>
            <person name="LaButti K."/>
            <person name="Lindquist E.A."/>
            <person name="Lipzen A."/>
            <person name="Lundell T."/>
            <person name="Morin E."/>
            <person name="Murat C."/>
            <person name="Riley R."/>
            <person name="Ohm R."/>
            <person name="Sun H."/>
            <person name="Tunlid A."/>
            <person name="Henrissat B."/>
            <person name="Grigoriev I.V."/>
            <person name="Hibbett D.S."/>
            <person name="Martin F."/>
        </authorList>
    </citation>
    <scope>NUCLEOTIDE SEQUENCE [LARGE SCALE GENOMIC DNA]</scope>
    <source>
        <strain evidence="3">MUT 4182</strain>
    </source>
</reference>
<feature type="compositionally biased region" description="Polar residues" evidence="1">
    <location>
        <begin position="196"/>
        <end position="212"/>
    </location>
</feature>
<gene>
    <name evidence="2" type="ORF">M407DRAFT_30621</name>
</gene>
<feature type="compositionally biased region" description="Polar residues" evidence="1">
    <location>
        <begin position="361"/>
        <end position="388"/>
    </location>
</feature>
<dbReference type="AlphaFoldDB" id="A0A0C3PXD2"/>
<dbReference type="OrthoDB" id="3253648at2759"/>
<reference evidence="2 3" key="1">
    <citation type="submission" date="2014-04" db="EMBL/GenBank/DDBJ databases">
        <authorList>
            <consortium name="DOE Joint Genome Institute"/>
            <person name="Kuo A."/>
            <person name="Girlanda M."/>
            <person name="Perotto S."/>
            <person name="Kohler A."/>
            <person name="Nagy L.G."/>
            <person name="Floudas D."/>
            <person name="Copeland A."/>
            <person name="Barry K.W."/>
            <person name="Cichocki N."/>
            <person name="Veneault-Fourrey C."/>
            <person name="LaButti K."/>
            <person name="Lindquist E.A."/>
            <person name="Lipzen A."/>
            <person name="Lundell T."/>
            <person name="Morin E."/>
            <person name="Murat C."/>
            <person name="Sun H."/>
            <person name="Tunlid A."/>
            <person name="Henrissat B."/>
            <person name="Grigoriev I.V."/>
            <person name="Hibbett D.S."/>
            <person name="Martin F."/>
            <person name="Nordberg H.P."/>
            <person name="Cantor M.N."/>
            <person name="Hua S.X."/>
        </authorList>
    </citation>
    <scope>NUCLEOTIDE SEQUENCE [LARGE SCALE GENOMIC DNA]</scope>
    <source>
        <strain evidence="2 3">MUT 4182</strain>
    </source>
</reference>
<evidence type="ECO:0000313" key="2">
    <source>
        <dbReference type="EMBL" id="KIO19730.1"/>
    </source>
</evidence>
<accession>A0A0C3PXD2</accession>
<evidence type="ECO:0000313" key="3">
    <source>
        <dbReference type="Proteomes" id="UP000054248"/>
    </source>
</evidence>
<name>A0A0C3PXD2_9AGAM</name>
<protein>
    <submittedName>
        <fullName evidence="2">Uncharacterized protein</fullName>
    </submittedName>
</protein>
<feature type="compositionally biased region" description="Polar residues" evidence="1">
    <location>
        <begin position="631"/>
        <end position="640"/>
    </location>
</feature>
<feature type="compositionally biased region" description="Low complexity" evidence="1">
    <location>
        <begin position="331"/>
        <end position="340"/>
    </location>
</feature>
<feature type="region of interest" description="Disordered" evidence="1">
    <location>
        <begin position="661"/>
        <end position="719"/>
    </location>
</feature>
<feature type="region of interest" description="Disordered" evidence="1">
    <location>
        <begin position="876"/>
        <end position="895"/>
    </location>
</feature>
<feature type="compositionally biased region" description="Polar residues" evidence="1">
    <location>
        <begin position="320"/>
        <end position="330"/>
    </location>
</feature>
<feature type="compositionally biased region" description="Polar residues" evidence="1">
    <location>
        <begin position="675"/>
        <end position="696"/>
    </location>
</feature>
<feature type="region of interest" description="Disordered" evidence="1">
    <location>
        <begin position="1"/>
        <end position="50"/>
    </location>
</feature>
<feature type="compositionally biased region" description="Polar residues" evidence="1">
    <location>
        <begin position="344"/>
        <end position="354"/>
    </location>
</feature>
<dbReference type="EMBL" id="KN823206">
    <property type="protein sequence ID" value="KIO19730.1"/>
    <property type="molecule type" value="Genomic_DNA"/>
</dbReference>
<feature type="compositionally biased region" description="Pro residues" evidence="1">
    <location>
        <begin position="615"/>
        <end position="625"/>
    </location>
</feature>
<feature type="region of interest" description="Disordered" evidence="1">
    <location>
        <begin position="605"/>
        <end position="640"/>
    </location>
</feature>
<keyword evidence="3" id="KW-1185">Reference proteome</keyword>
<dbReference type="Proteomes" id="UP000054248">
    <property type="component" value="Unassembled WGS sequence"/>
</dbReference>
<feature type="compositionally biased region" description="Polar residues" evidence="1">
    <location>
        <begin position="222"/>
        <end position="260"/>
    </location>
</feature>
<evidence type="ECO:0000256" key="1">
    <source>
        <dbReference type="SAM" id="MobiDB-lite"/>
    </source>
</evidence>
<proteinExistence type="predicted"/>
<organism evidence="2 3">
    <name type="scientific">Tulasnella calospora MUT 4182</name>
    <dbReference type="NCBI Taxonomy" id="1051891"/>
    <lineage>
        <taxon>Eukaryota</taxon>
        <taxon>Fungi</taxon>
        <taxon>Dikarya</taxon>
        <taxon>Basidiomycota</taxon>
        <taxon>Agaricomycotina</taxon>
        <taxon>Agaricomycetes</taxon>
        <taxon>Cantharellales</taxon>
        <taxon>Tulasnellaceae</taxon>
        <taxon>Tulasnella</taxon>
    </lineage>
</organism>
<dbReference type="HOGENOM" id="CLU_323182_0_0_1"/>
<feature type="region of interest" description="Disordered" evidence="1">
    <location>
        <begin position="82"/>
        <end position="401"/>
    </location>
</feature>
<sequence>MRRSPLTSNEERLRSAGSPTRFLQSPDKPSGANPWATPPISIPTPSAMHDAEILVRGRSSRPNAQAMPYEEAQPHLLTVFTPNKAEGSQNADVALNGNGKRRPSAEALHTEDTVTKRPRKAGSERINTSVKDNRATALKSHPEPPQLGRYPTTTELEPRSAEQRPVSITKEQGDVYRTSLSSGPPSEIDELEDFPDTQTTLVESDQSLQNPLSGDDPEKTADTGQLSGTSNQGSVQDASTSDFVGFYSSSVPNDSQSTEPVQRPTREPYATQPHAQSFVPQNGPAPPIAAPRDINSHLIGQHQQIPGPFFNNPYIPTPSPQSAGDSQRPFQSKQKSSLQRRSSEISPSGPQTSPVRRRQSAPHSPSANHGPQQTSSLPYVNWSQSPQVLNPPTPTRDTGLPAGVQAAYSSHLPLLRQRSESGMPILYQAYRTFWLPRNSNYFVLTDPTHPARAQVLNAPASGNPSTANVQVSNPSFFYWDPLPLLPSTMQCFSPGCSYRLEHDGFAKVLKKVTGQSGDANATWSGFWLVAARYKCEHCKGRVFGGGKKYNSIIAWDPRLLAKLSPALRAEFPAVEVQKRFYAIETAVPPEYRLDSQTFLVSVTKSSRLSGHPNPGSAPPTHPNPAPLAHSAMQSFSGPSHITQGSSLSVLSYGGRTVGVPDPDSRLGALRPLGSTPVSDQVLLSQPPSQTSHTASVSAEGPIREGPDSQPLGSGSQYPTNLRGIAAQEPAPTDLHSQELEHVNTPNYWQDVSSSIPSTIDTFLAQSSGVSQPIKPITKLHGGSGAVAVERSNQPLEEAATSSDPATTGDPTIMETYEHPNHSQYVERPQHLLRGTSTPHKNLLKAAPGSRSEITSLERQPGASVQALDEFYLDTSYFEEGGEDDEPVDGIPLTRG</sequence>